<evidence type="ECO:0000313" key="2">
    <source>
        <dbReference type="EMBL" id="AYG79112.1"/>
    </source>
</evidence>
<dbReference type="Proteomes" id="UP000271554">
    <property type="component" value="Chromosome"/>
</dbReference>
<gene>
    <name evidence="2" type="ORF">DWB77_01222</name>
</gene>
<feature type="transmembrane region" description="Helical" evidence="1">
    <location>
        <begin position="6"/>
        <end position="37"/>
    </location>
</feature>
<proteinExistence type="predicted"/>
<evidence type="ECO:0008006" key="4">
    <source>
        <dbReference type="Google" id="ProtNLM"/>
    </source>
</evidence>
<accession>A0A387HEA8</accession>
<keyword evidence="1" id="KW-1133">Transmembrane helix</keyword>
<sequence>MPLLIVLIVLVLALFGVGFALHLLWYAAAVLLVLWAVGPRAHPR</sequence>
<dbReference type="RefSeq" id="WP_120720264.1">
    <property type="nucleotide sequence ID" value="NZ_CP032698.1"/>
</dbReference>
<name>A0A387HEA8_9ACTN</name>
<evidence type="ECO:0000313" key="3">
    <source>
        <dbReference type="Proteomes" id="UP000271554"/>
    </source>
</evidence>
<keyword evidence="1" id="KW-0812">Transmembrane</keyword>
<reference evidence="2 3" key="1">
    <citation type="submission" date="2018-10" db="EMBL/GenBank/DDBJ databases">
        <title>Relationship between Morphology and Antimicrobial Activity in Streptomyces.</title>
        <authorList>
            <person name="Kang H.J."/>
            <person name="Kim S.B."/>
        </authorList>
    </citation>
    <scope>NUCLEOTIDE SEQUENCE [LARGE SCALE GENOMIC DNA]</scope>
    <source>
        <strain evidence="2 3">BH38</strain>
    </source>
</reference>
<organism evidence="2 3">
    <name type="scientific">Streptomyces hundungensis</name>
    <dbReference type="NCBI Taxonomy" id="1077946"/>
    <lineage>
        <taxon>Bacteria</taxon>
        <taxon>Bacillati</taxon>
        <taxon>Actinomycetota</taxon>
        <taxon>Actinomycetes</taxon>
        <taxon>Kitasatosporales</taxon>
        <taxon>Streptomycetaceae</taxon>
        <taxon>Streptomyces</taxon>
    </lineage>
</organism>
<evidence type="ECO:0000256" key="1">
    <source>
        <dbReference type="SAM" id="Phobius"/>
    </source>
</evidence>
<dbReference type="AlphaFoldDB" id="A0A387HEA8"/>
<keyword evidence="3" id="KW-1185">Reference proteome</keyword>
<dbReference type="KEGG" id="shun:DWB77_01222"/>
<dbReference type="EMBL" id="CP032698">
    <property type="protein sequence ID" value="AYG79112.1"/>
    <property type="molecule type" value="Genomic_DNA"/>
</dbReference>
<keyword evidence="1" id="KW-0472">Membrane</keyword>
<protein>
    <recommendedName>
        <fullName evidence="4">Hydrophobic protein</fullName>
    </recommendedName>
</protein>